<dbReference type="Gene3D" id="3.10.180.10">
    <property type="entry name" value="2,3-Dihydroxybiphenyl 1,2-Dioxygenase, domain 1"/>
    <property type="match status" value="2"/>
</dbReference>
<dbReference type="InterPro" id="IPR052537">
    <property type="entry name" value="Extradiol_RC_dioxygenase"/>
</dbReference>
<protein>
    <submittedName>
        <fullName evidence="2">Catechol 2,3-dioxygenase</fullName>
    </submittedName>
</protein>
<organism evidence="2 3">
    <name type="scientific">Isobaculum melis</name>
    <dbReference type="NCBI Taxonomy" id="142588"/>
    <lineage>
        <taxon>Bacteria</taxon>
        <taxon>Bacillati</taxon>
        <taxon>Bacillota</taxon>
        <taxon>Bacilli</taxon>
        <taxon>Lactobacillales</taxon>
        <taxon>Carnobacteriaceae</taxon>
        <taxon>Isobaculum</taxon>
    </lineage>
</organism>
<reference evidence="2 3" key="1">
    <citation type="submission" date="2016-10" db="EMBL/GenBank/DDBJ databases">
        <authorList>
            <person name="de Groot N.N."/>
        </authorList>
    </citation>
    <scope>NUCLEOTIDE SEQUENCE [LARGE SCALE GENOMIC DNA]</scope>
    <source>
        <strain evidence="2 3">DSM 13760</strain>
    </source>
</reference>
<dbReference type="Proteomes" id="UP000198948">
    <property type="component" value="Unassembled WGS sequence"/>
</dbReference>
<feature type="domain" description="VOC" evidence="1">
    <location>
        <begin position="147"/>
        <end position="260"/>
    </location>
</feature>
<evidence type="ECO:0000313" key="3">
    <source>
        <dbReference type="Proteomes" id="UP000198948"/>
    </source>
</evidence>
<dbReference type="EMBL" id="FOHA01000001">
    <property type="protein sequence ID" value="SER49970.1"/>
    <property type="molecule type" value="Genomic_DNA"/>
</dbReference>
<name>A0A1H9PPH4_9LACT</name>
<dbReference type="PANTHER" id="PTHR36110:SF4">
    <property type="entry name" value="RING-CLEAVING DIOXYGENASE MHQA-RELATED"/>
    <property type="match status" value="1"/>
</dbReference>
<dbReference type="AlphaFoldDB" id="A0A1H9PPH4"/>
<sequence>MITGLHHISALTKSATENLNFYTKVLGLRLVKNTVNQSNTKMRHLFYGDYQGTPGTLLTFFEVPNLGHSYLRKSYFETVYLGIPKGSLNWWKQWLEKNEVVITVMEDSLSIQDADGFQMRLVEIDEVLATDHTVIQQKIPRERQIIRILGVAVFVPSPEDTTQTLVDWLGLTVIKGNELVDPLGRSFTAIYDSFGKEPTRAGRGTIDHIAYQVATKDEVDALYEKAKQLDLTIELFVDRGYFKSLYVRDSSGLRIEVASDEPGFLVDESLETLGSKLALPPFLEEQRAEIEKGLQN</sequence>
<dbReference type="InterPro" id="IPR029068">
    <property type="entry name" value="Glyas_Bleomycin-R_OHBP_Dase"/>
</dbReference>
<keyword evidence="3" id="KW-1185">Reference proteome</keyword>
<dbReference type="PANTHER" id="PTHR36110">
    <property type="entry name" value="RING-CLEAVING DIOXYGENASE MHQE-RELATED"/>
    <property type="match status" value="1"/>
</dbReference>
<evidence type="ECO:0000259" key="1">
    <source>
        <dbReference type="PROSITE" id="PS51819"/>
    </source>
</evidence>
<evidence type="ECO:0000313" key="2">
    <source>
        <dbReference type="EMBL" id="SER49970.1"/>
    </source>
</evidence>
<dbReference type="GO" id="GO:0051213">
    <property type="term" value="F:dioxygenase activity"/>
    <property type="evidence" value="ECO:0007669"/>
    <property type="project" value="UniProtKB-KW"/>
</dbReference>
<keyword evidence="2" id="KW-0223">Dioxygenase</keyword>
<dbReference type="OrthoDB" id="9785698at2"/>
<accession>A0A1H9PPH4</accession>
<proteinExistence type="predicted"/>
<dbReference type="InterPro" id="IPR037523">
    <property type="entry name" value="VOC_core"/>
</dbReference>
<dbReference type="PROSITE" id="PS51819">
    <property type="entry name" value="VOC"/>
    <property type="match status" value="1"/>
</dbReference>
<dbReference type="STRING" id="142588.SAMN04488559_10147"/>
<dbReference type="InterPro" id="IPR004360">
    <property type="entry name" value="Glyas_Fos-R_dOase_dom"/>
</dbReference>
<dbReference type="Pfam" id="PF00903">
    <property type="entry name" value="Glyoxalase"/>
    <property type="match status" value="2"/>
</dbReference>
<keyword evidence="2" id="KW-0560">Oxidoreductase</keyword>
<dbReference type="SUPFAM" id="SSF54593">
    <property type="entry name" value="Glyoxalase/Bleomycin resistance protein/Dihydroxybiphenyl dioxygenase"/>
    <property type="match status" value="2"/>
</dbReference>
<gene>
    <name evidence="2" type="ORF">SAMN04488559_10147</name>
</gene>
<dbReference type="RefSeq" id="WP_092649210.1">
    <property type="nucleotide sequence ID" value="NZ_FOHA01000001.1"/>
</dbReference>